<dbReference type="RefSeq" id="WP_211285039.1">
    <property type="nucleotide sequence ID" value="NZ_CP155571.1"/>
</dbReference>
<keyword evidence="4" id="KW-0411">Iron-sulfur</keyword>
<reference evidence="6" key="1">
    <citation type="submission" date="2024-05" db="EMBL/GenBank/DDBJ databases">
        <title>Isolation and characterization of Sporomusa carbonis sp. nov., a carboxydotrophic hydrogenogen in the genus of Sporomusa isolated from a charcoal burning pile.</title>
        <authorList>
            <person name="Boeer T."/>
            <person name="Rosenbaum F."/>
            <person name="Eysell L."/>
            <person name="Mueller V."/>
            <person name="Daniel R."/>
            <person name="Poehlein A."/>
        </authorList>
    </citation>
    <scope>NUCLEOTIDE SEQUENCE [LARGE SCALE GENOMIC DNA]</scope>
    <source>
        <strain evidence="6">DSM 3132</strain>
    </source>
</reference>
<evidence type="ECO:0000256" key="4">
    <source>
        <dbReference type="ARBA" id="ARBA00023014"/>
    </source>
</evidence>
<dbReference type="Gene3D" id="3.20.20.70">
    <property type="entry name" value="Aldolase class I"/>
    <property type="match status" value="1"/>
</dbReference>
<dbReference type="InterPro" id="IPR007197">
    <property type="entry name" value="rSAM"/>
</dbReference>
<evidence type="ECO:0000259" key="5">
    <source>
        <dbReference type="PROSITE" id="PS51918"/>
    </source>
</evidence>
<dbReference type="InterPro" id="IPR013785">
    <property type="entry name" value="Aldolase_TIM"/>
</dbReference>
<keyword evidence="1" id="KW-0949">S-adenosyl-L-methionine</keyword>
<protein>
    <recommendedName>
        <fullName evidence="5">Radical SAM core domain-containing protein</fullName>
    </recommendedName>
</protein>
<dbReference type="Pfam" id="PF04055">
    <property type="entry name" value="Radical_SAM"/>
    <property type="match status" value="1"/>
</dbReference>
<dbReference type="InterPro" id="IPR058240">
    <property type="entry name" value="rSAM_sf"/>
</dbReference>
<dbReference type="SFLD" id="SFLDG01067">
    <property type="entry name" value="SPASM/twitch_domain_containing"/>
    <property type="match status" value="1"/>
</dbReference>
<proteinExistence type="predicted"/>
<gene>
    <name evidence="6" type="ORF">SPACI_046740</name>
</gene>
<dbReference type="CDD" id="cd01335">
    <property type="entry name" value="Radical_SAM"/>
    <property type="match status" value="1"/>
</dbReference>
<dbReference type="SFLD" id="SFLDS00029">
    <property type="entry name" value="Radical_SAM"/>
    <property type="match status" value="1"/>
</dbReference>
<feature type="domain" description="Radical SAM core" evidence="5">
    <location>
        <begin position="86"/>
        <end position="296"/>
    </location>
</feature>
<evidence type="ECO:0000313" key="6">
    <source>
        <dbReference type="EMBL" id="XFO74564.1"/>
    </source>
</evidence>
<evidence type="ECO:0000256" key="1">
    <source>
        <dbReference type="ARBA" id="ARBA00022691"/>
    </source>
</evidence>
<dbReference type="PANTHER" id="PTHR43288">
    <property type="entry name" value="BIOTIN SYNTHASE-RELATED PROTEIN, RADICAL SAM SUPERFAMILY"/>
    <property type="match status" value="1"/>
</dbReference>
<keyword evidence="7" id="KW-1185">Reference proteome</keyword>
<sequence length="441" mass="50909">MPDLTNQCETILPVENPALRDYLKIYQAIDLDFLEQIQAAGLAVDVPAGRPAADKIKRLKSLGAIGRNADKSLYSNWLSPACAACRQGIDSISLYLSLMCPRHCYYCFNPNQEAYSYYLANQRDCIRELAALYKANQKLKYIALTGGEPLLHHRETIEFFRYAKSNFKRVHTRLYTAGDLLDRPLLQQLQETQLDEIRFSIKLEDSAATIRQIYEHICWAKEYIPHVLVEMPVIPGSLQKMRHLLRDLDELGVTGINLLEFCFPFHNAAEFRKRSFTIKNPPFQVLYNYRYAGGLPVSQSETACLELIEFAIREKLRLGVHYCSLENKFTEQIYQQNSRHYKLFPLTYFSPHDFFLKTAKVFGDDIPTALRELKSHKTSPYRLDKKYGYLEIPVQAVPRLKKLDLAIGLCSHIIENREGKPCLRELKVDVIRTGGFDIRQL</sequence>
<evidence type="ECO:0000256" key="3">
    <source>
        <dbReference type="ARBA" id="ARBA00023004"/>
    </source>
</evidence>
<dbReference type="SUPFAM" id="SSF102114">
    <property type="entry name" value="Radical SAM enzymes"/>
    <property type="match status" value="1"/>
</dbReference>
<dbReference type="PANTHER" id="PTHR43288:SF1">
    <property type="entry name" value="GLYCYL-RADICAL ENZYME ACTIVATING ENZYME MJ0021-RELATED"/>
    <property type="match status" value="1"/>
</dbReference>
<keyword evidence="2" id="KW-0479">Metal-binding</keyword>
<dbReference type="PROSITE" id="PS51918">
    <property type="entry name" value="RADICAL_SAM"/>
    <property type="match status" value="1"/>
</dbReference>
<dbReference type="InterPro" id="IPR006638">
    <property type="entry name" value="Elp3/MiaA/NifB-like_rSAM"/>
</dbReference>
<evidence type="ECO:0000256" key="2">
    <source>
        <dbReference type="ARBA" id="ARBA00022723"/>
    </source>
</evidence>
<name>A0ABZ3J972_SPOA4</name>
<keyword evidence="3" id="KW-0408">Iron</keyword>
<accession>A0ABZ3J972</accession>
<evidence type="ECO:0000313" key="7">
    <source>
        <dbReference type="Proteomes" id="UP000216052"/>
    </source>
</evidence>
<dbReference type="Proteomes" id="UP000216052">
    <property type="component" value="Chromosome"/>
</dbReference>
<dbReference type="SMART" id="SM00729">
    <property type="entry name" value="Elp3"/>
    <property type="match status" value="1"/>
</dbReference>
<organism evidence="6 7">
    <name type="scientific">Sporomusa acidovorans (strain ATCC 49682 / DSM 3132 / Mol)</name>
    <dbReference type="NCBI Taxonomy" id="1123286"/>
    <lineage>
        <taxon>Bacteria</taxon>
        <taxon>Bacillati</taxon>
        <taxon>Bacillota</taxon>
        <taxon>Negativicutes</taxon>
        <taxon>Selenomonadales</taxon>
        <taxon>Sporomusaceae</taxon>
        <taxon>Sporomusa</taxon>
    </lineage>
</organism>
<dbReference type="EMBL" id="CP155571">
    <property type="protein sequence ID" value="XFO74564.1"/>
    <property type="molecule type" value="Genomic_DNA"/>
</dbReference>